<evidence type="ECO:0000256" key="5">
    <source>
        <dbReference type="ARBA" id="ARBA00022989"/>
    </source>
</evidence>
<evidence type="ECO:0000313" key="9">
    <source>
        <dbReference type="Proteomes" id="UP000001514"/>
    </source>
</evidence>
<keyword evidence="4 7" id="KW-0812">Transmembrane</keyword>
<dbReference type="GO" id="GO:0016192">
    <property type="term" value="P:vesicle-mediated transport"/>
    <property type="evidence" value="ECO:0000318"/>
    <property type="project" value="GO_Central"/>
</dbReference>
<dbReference type="Proteomes" id="UP000001514">
    <property type="component" value="Unassembled WGS sequence"/>
</dbReference>
<dbReference type="PANTHER" id="PTHR19317">
    <property type="entry name" value="PRENYLATED RAB ACCEPTOR 1-RELATED"/>
    <property type="match status" value="1"/>
</dbReference>
<dbReference type="InParanoid" id="D8T884"/>
<dbReference type="OMA" id="IVMILHA"/>
<dbReference type="EMBL" id="GL377688">
    <property type="protein sequence ID" value="EFJ07168.1"/>
    <property type="molecule type" value="Genomic_DNA"/>
</dbReference>
<dbReference type="PANTHER" id="PTHR19317:SF1">
    <property type="entry name" value="PRA1 FAMILY PROTEIN H"/>
    <property type="match status" value="1"/>
</dbReference>
<evidence type="ECO:0000256" key="2">
    <source>
        <dbReference type="ARBA" id="ARBA00004141"/>
    </source>
</evidence>
<dbReference type="GO" id="GO:0016020">
    <property type="term" value="C:membrane"/>
    <property type="evidence" value="ECO:0007669"/>
    <property type="project" value="UniProtKB-SubCell"/>
</dbReference>
<comment type="similarity">
    <text evidence="3 7">Belongs to the PRA1 family.</text>
</comment>
<evidence type="ECO:0000313" key="8">
    <source>
        <dbReference type="EMBL" id="EFJ07168.1"/>
    </source>
</evidence>
<feature type="transmembrane region" description="Helical" evidence="7">
    <location>
        <begin position="182"/>
        <end position="199"/>
    </location>
</feature>
<organism evidence="9">
    <name type="scientific">Selaginella moellendorffii</name>
    <name type="common">Spikemoss</name>
    <dbReference type="NCBI Taxonomy" id="88036"/>
    <lineage>
        <taxon>Eukaryota</taxon>
        <taxon>Viridiplantae</taxon>
        <taxon>Streptophyta</taxon>
        <taxon>Embryophyta</taxon>
        <taxon>Tracheophyta</taxon>
        <taxon>Lycopodiopsida</taxon>
        <taxon>Selaginellales</taxon>
        <taxon>Selaginellaceae</taxon>
        <taxon>Selaginella</taxon>
    </lineage>
</organism>
<evidence type="ECO:0000256" key="6">
    <source>
        <dbReference type="ARBA" id="ARBA00023136"/>
    </source>
</evidence>
<protein>
    <recommendedName>
        <fullName evidence="7">PRA1 family protein</fullName>
    </recommendedName>
</protein>
<proteinExistence type="inferred from homology"/>
<name>D8T884_SELML</name>
<dbReference type="OrthoDB" id="529273at2759"/>
<feature type="transmembrane region" description="Helical" evidence="7">
    <location>
        <begin position="113"/>
        <end position="139"/>
    </location>
</feature>
<evidence type="ECO:0000256" key="7">
    <source>
        <dbReference type="RuleBase" id="RU363107"/>
    </source>
</evidence>
<dbReference type="GO" id="GO:0005783">
    <property type="term" value="C:endoplasmic reticulum"/>
    <property type="evidence" value="ECO:0000318"/>
    <property type="project" value="GO_Central"/>
</dbReference>
<reference evidence="8 9" key="1">
    <citation type="journal article" date="2011" name="Science">
        <title>The Selaginella genome identifies genetic changes associated with the evolution of vascular plants.</title>
        <authorList>
            <person name="Banks J.A."/>
            <person name="Nishiyama T."/>
            <person name="Hasebe M."/>
            <person name="Bowman J.L."/>
            <person name="Gribskov M."/>
            <person name="dePamphilis C."/>
            <person name="Albert V.A."/>
            <person name="Aono N."/>
            <person name="Aoyama T."/>
            <person name="Ambrose B.A."/>
            <person name="Ashton N.W."/>
            <person name="Axtell M.J."/>
            <person name="Barker E."/>
            <person name="Barker M.S."/>
            <person name="Bennetzen J.L."/>
            <person name="Bonawitz N.D."/>
            <person name="Chapple C."/>
            <person name="Cheng C."/>
            <person name="Correa L.G."/>
            <person name="Dacre M."/>
            <person name="DeBarry J."/>
            <person name="Dreyer I."/>
            <person name="Elias M."/>
            <person name="Engstrom E.M."/>
            <person name="Estelle M."/>
            <person name="Feng L."/>
            <person name="Finet C."/>
            <person name="Floyd S.K."/>
            <person name="Frommer W.B."/>
            <person name="Fujita T."/>
            <person name="Gramzow L."/>
            <person name="Gutensohn M."/>
            <person name="Harholt J."/>
            <person name="Hattori M."/>
            <person name="Heyl A."/>
            <person name="Hirai T."/>
            <person name="Hiwatashi Y."/>
            <person name="Ishikawa M."/>
            <person name="Iwata M."/>
            <person name="Karol K.G."/>
            <person name="Koehler B."/>
            <person name="Kolukisaoglu U."/>
            <person name="Kubo M."/>
            <person name="Kurata T."/>
            <person name="Lalonde S."/>
            <person name="Li K."/>
            <person name="Li Y."/>
            <person name="Litt A."/>
            <person name="Lyons E."/>
            <person name="Manning G."/>
            <person name="Maruyama T."/>
            <person name="Michael T.P."/>
            <person name="Mikami K."/>
            <person name="Miyazaki S."/>
            <person name="Morinaga S."/>
            <person name="Murata T."/>
            <person name="Mueller-Roeber B."/>
            <person name="Nelson D.R."/>
            <person name="Obara M."/>
            <person name="Oguri Y."/>
            <person name="Olmstead R.G."/>
            <person name="Onodera N."/>
            <person name="Petersen B.L."/>
            <person name="Pils B."/>
            <person name="Prigge M."/>
            <person name="Rensing S.A."/>
            <person name="Riano-Pachon D.M."/>
            <person name="Roberts A.W."/>
            <person name="Sato Y."/>
            <person name="Scheller H.V."/>
            <person name="Schulz B."/>
            <person name="Schulz C."/>
            <person name="Shakirov E.V."/>
            <person name="Shibagaki N."/>
            <person name="Shinohara N."/>
            <person name="Shippen D.E."/>
            <person name="Soerensen I."/>
            <person name="Sotooka R."/>
            <person name="Sugimoto N."/>
            <person name="Sugita M."/>
            <person name="Sumikawa N."/>
            <person name="Tanurdzic M."/>
            <person name="Theissen G."/>
            <person name="Ulvskov P."/>
            <person name="Wakazuki S."/>
            <person name="Weng J.K."/>
            <person name="Willats W.W."/>
            <person name="Wipf D."/>
            <person name="Wolf P.G."/>
            <person name="Yang L."/>
            <person name="Zimmer A.D."/>
            <person name="Zhu Q."/>
            <person name="Mitros T."/>
            <person name="Hellsten U."/>
            <person name="Loque D."/>
            <person name="Otillar R."/>
            <person name="Salamov A."/>
            <person name="Schmutz J."/>
            <person name="Shapiro H."/>
            <person name="Lindquist E."/>
            <person name="Lucas S."/>
            <person name="Rokhsar D."/>
            <person name="Grigoriev I.V."/>
        </authorList>
    </citation>
    <scope>NUCLEOTIDE SEQUENCE [LARGE SCALE GENOMIC DNA]</scope>
</reference>
<dbReference type="Gramene" id="EFJ07168">
    <property type="protein sequence ID" value="EFJ07168"/>
    <property type="gene ID" value="SELMODRAFT_186360"/>
</dbReference>
<keyword evidence="5 7" id="KW-1133">Transmembrane helix</keyword>
<dbReference type="Pfam" id="PF03208">
    <property type="entry name" value="PRA1"/>
    <property type="match status" value="1"/>
</dbReference>
<keyword evidence="9" id="KW-1185">Reference proteome</keyword>
<feature type="transmembrane region" description="Helical" evidence="7">
    <location>
        <begin position="159"/>
        <end position="176"/>
    </location>
</feature>
<evidence type="ECO:0000256" key="3">
    <source>
        <dbReference type="ARBA" id="ARBA00006483"/>
    </source>
</evidence>
<dbReference type="eggNOG" id="ENOG502QTYE">
    <property type="taxonomic scope" value="Eukaryota"/>
</dbReference>
<keyword evidence="7" id="KW-0813">Transport</keyword>
<dbReference type="FunCoup" id="D8T884">
    <property type="interactions" value="1360"/>
</dbReference>
<dbReference type="AlphaFoldDB" id="D8T884"/>
<evidence type="ECO:0000256" key="1">
    <source>
        <dbReference type="ARBA" id="ARBA00002501"/>
    </source>
</evidence>
<dbReference type="InterPro" id="IPR004895">
    <property type="entry name" value="Prenylated_rab_accept_PRA1"/>
</dbReference>
<dbReference type="KEGG" id="smo:SELMODRAFT_186360"/>
<evidence type="ECO:0000256" key="4">
    <source>
        <dbReference type="ARBA" id="ARBA00022692"/>
    </source>
</evidence>
<gene>
    <name evidence="8" type="ORF">SELMODRAFT_186360</name>
</gene>
<dbReference type="HOGENOM" id="CLU_084908_0_0_1"/>
<accession>D8T884</accession>
<sequence length="210" mass="23333">MPSFVVNPLSLCIPQSSFEAWLKDKGFLEILEKCTLDNAIIAGQGSFVALCKLLKLNPFESLTVEDLGKKPVPWTAEFLDCGKGPAETYSWPMSVTQVKFRMDENLKRYTGNYLVLIAITFACVLYKMPLALLGVVSLFGLWDGLRILINKFKIQRHGVLFRLLVALGNVGTMLLLMYCRVALALICAAALSFTVLVLHSSMRKITPPNT</sequence>
<keyword evidence="6 7" id="KW-0472">Membrane</keyword>
<dbReference type="GO" id="GO:0005794">
    <property type="term" value="C:Golgi apparatus"/>
    <property type="evidence" value="ECO:0000318"/>
    <property type="project" value="GO_Central"/>
</dbReference>
<dbReference type="STRING" id="88036.D8T884"/>
<comment type="subcellular location">
    <subcellularLocation>
        <location evidence="2 7">Membrane</location>
        <topology evidence="2 7">Multi-pass membrane protein</topology>
    </subcellularLocation>
</comment>
<comment type="function">
    <text evidence="1 7">May be involved in both secretory and endocytic intracellular trafficking in the endosomal/prevacuolar compartments.</text>
</comment>